<dbReference type="AlphaFoldDB" id="A0AA39CHZ2"/>
<evidence type="ECO:0000313" key="3">
    <source>
        <dbReference type="Proteomes" id="UP001172673"/>
    </source>
</evidence>
<protein>
    <submittedName>
        <fullName evidence="2">Uncharacterized protein</fullName>
    </submittedName>
</protein>
<proteinExistence type="predicted"/>
<dbReference type="EMBL" id="JAPDRK010000009">
    <property type="protein sequence ID" value="KAJ9608711.1"/>
    <property type="molecule type" value="Genomic_DNA"/>
</dbReference>
<accession>A0AA39CHZ2</accession>
<name>A0AA39CHZ2_9EURO</name>
<comment type="caution">
    <text evidence="2">The sequence shown here is derived from an EMBL/GenBank/DDBJ whole genome shotgun (WGS) entry which is preliminary data.</text>
</comment>
<keyword evidence="1" id="KW-0812">Transmembrane</keyword>
<gene>
    <name evidence="2" type="ORF">H2200_006482</name>
</gene>
<organism evidence="2 3">
    <name type="scientific">Cladophialophora chaetospira</name>
    <dbReference type="NCBI Taxonomy" id="386627"/>
    <lineage>
        <taxon>Eukaryota</taxon>
        <taxon>Fungi</taxon>
        <taxon>Dikarya</taxon>
        <taxon>Ascomycota</taxon>
        <taxon>Pezizomycotina</taxon>
        <taxon>Eurotiomycetes</taxon>
        <taxon>Chaetothyriomycetidae</taxon>
        <taxon>Chaetothyriales</taxon>
        <taxon>Herpotrichiellaceae</taxon>
        <taxon>Cladophialophora</taxon>
    </lineage>
</organism>
<keyword evidence="1" id="KW-0472">Membrane</keyword>
<reference evidence="2" key="1">
    <citation type="submission" date="2022-10" db="EMBL/GenBank/DDBJ databases">
        <title>Culturing micro-colonial fungi from biological soil crusts in the Mojave desert and describing Neophaeococcomyces mojavensis, and introducing the new genera and species Taxawa tesnikishii.</title>
        <authorList>
            <person name="Kurbessoian T."/>
            <person name="Stajich J.E."/>
        </authorList>
    </citation>
    <scope>NUCLEOTIDE SEQUENCE</scope>
    <source>
        <strain evidence="2">TK_41</strain>
    </source>
</reference>
<feature type="transmembrane region" description="Helical" evidence="1">
    <location>
        <begin position="6"/>
        <end position="27"/>
    </location>
</feature>
<evidence type="ECO:0000256" key="1">
    <source>
        <dbReference type="SAM" id="Phobius"/>
    </source>
</evidence>
<sequence>MVKRNDTVAIIIICFTVVFSLFFFLTLKTMRKSEGHTPDLSLEDRILGRILEDRTLALILDDLTLDPVTAEHTLGQMTGEHTHDRRMKEGHILGIDSGKARPKRRRLGLEEYMYIRNYRSTASQKKAK</sequence>
<evidence type="ECO:0000313" key="2">
    <source>
        <dbReference type="EMBL" id="KAJ9608711.1"/>
    </source>
</evidence>
<keyword evidence="3" id="KW-1185">Reference proteome</keyword>
<keyword evidence="1" id="KW-1133">Transmembrane helix</keyword>
<dbReference type="Proteomes" id="UP001172673">
    <property type="component" value="Unassembled WGS sequence"/>
</dbReference>